<evidence type="ECO:0000256" key="1">
    <source>
        <dbReference type="SAM" id="Phobius"/>
    </source>
</evidence>
<dbReference type="EMBL" id="KI926262">
    <property type="protein sequence ID" value="ETW39141.1"/>
    <property type="molecule type" value="Genomic_DNA"/>
</dbReference>
<organism evidence="2 3">
    <name type="scientific">Plasmodium falciparum Tanzania</name>
    <name type="common">2000708</name>
    <dbReference type="NCBI Taxonomy" id="1036725"/>
    <lineage>
        <taxon>Eukaryota</taxon>
        <taxon>Sar</taxon>
        <taxon>Alveolata</taxon>
        <taxon>Apicomplexa</taxon>
        <taxon>Aconoidasida</taxon>
        <taxon>Haemosporida</taxon>
        <taxon>Plasmodiidae</taxon>
        <taxon>Plasmodium</taxon>
        <taxon>Plasmodium (Laverania)</taxon>
    </lineage>
</organism>
<feature type="transmembrane region" description="Helical" evidence="1">
    <location>
        <begin position="7"/>
        <end position="26"/>
    </location>
</feature>
<reference evidence="2 3" key="1">
    <citation type="submission" date="2013-02" db="EMBL/GenBank/DDBJ databases">
        <title>The Genome Annotation of Plasmodium falciparum Tanzania (2000708).</title>
        <authorList>
            <consortium name="The Broad Institute Genome Sequencing Platform"/>
            <consortium name="The Broad Institute Genome Sequencing Center for Infectious Disease"/>
            <person name="Neafsey D."/>
            <person name="Hoffman S."/>
            <person name="Volkman S."/>
            <person name="Rosenthal P."/>
            <person name="Walker B."/>
            <person name="Young S.K."/>
            <person name="Zeng Q."/>
            <person name="Gargeya S."/>
            <person name="Fitzgerald M."/>
            <person name="Haas B."/>
            <person name="Abouelleil A."/>
            <person name="Allen A.W."/>
            <person name="Alvarado L."/>
            <person name="Arachchi H.M."/>
            <person name="Berlin A.M."/>
            <person name="Chapman S.B."/>
            <person name="Gainer-Dewar J."/>
            <person name="Goldberg J."/>
            <person name="Griggs A."/>
            <person name="Gujja S."/>
            <person name="Hansen M."/>
            <person name="Howarth C."/>
            <person name="Imamovic A."/>
            <person name="Ireland A."/>
            <person name="Larimer J."/>
            <person name="McCowan C."/>
            <person name="Murphy C."/>
            <person name="Pearson M."/>
            <person name="Poon T.W."/>
            <person name="Priest M."/>
            <person name="Roberts A."/>
            <person name="Saif S."/>
            <person name="Shea T."/>
            <person name="Sisk P."/>
            <person name="Sykes S."/>
            <person name="Wortman J."/>
            <person name="Nusbaum C."/>
            <person name="Birren B."/>
        </authorList>
    </citation>
    <scope>NUCLEOTIDE SEQUENCE [LARGE SCALE GENOMIC DNA]</scope>
    <source>
        <strain evidence="3">Tanzania (2000708)</strain>
    </source>
</reference>
<evidence type="ECO:0000313" key="3">
    <source>
        <dbReference type="Proteomes" id="UP000030708"/>
    </source>
</evidence>
<accession>A0A024WFB2</accession>
<keyword evidence="1" id="KW-0812">Transmembrane</keyword>
<keyword evidence="1" id="KW-1133">Transmembrane helix</keyword>
<feature type="transmembrane region" description="Helical" evidence="1">
    <location>
        <begin position="38"/>
        <end position="58"/>
    </location>
</feature>
<sequence length="63" mass="8092">MKIKRKNYIIGYSHMHITIYMILLYYKYLIKKKYKKYLLFKILFRIIFISIFESYLFYRAYIK</sequence>
<dbReference type="Proteomes" id="UP000030708">
    <property type="component" value="Unassembled WGS sequence"/>
</dbReference>
<keyword evidence="1" id="KW-0472">Membrane</keyword>
<name>A0A024WFB2_PLAFA</name>
<protein>
    <submittedName>
        <fullName evidence="2">Uncharacterized protein</fullName>
    </submittedName>
</protein>
<gene>
    <name evidence="2" type="ORF">PFTANZ_00143</name>
</gene>
<proteinExistence type="predicted"/>
<reference evidence="2 3" key="2">
    <citation type="submission" date="2013-02" db="EMBL/GenBank/DDBJ databases">
        <title>The Genome Sequence of Plasmodium falciparum Tanzania (2000708).</title>
        <authorList>
            <consortium name="The Broad Institute Genome Sequencing Platform"/>
            <consortium name="The Broad Institute Genome Sequencing Center for Infectious Disease"/>
            <person name="Neafsey D."/>
            <person name="Cheeseman I."/>
            <person name="Volkman S."/>
            <person name="Adams J."/>
            <person name="Walker B."/>
            <person name="Young S.K."/>
            <person name="Zeng Q."/>
            <person name="Gargeya S."/>
            <person name="Fitzgerald M."/>
            <person name="Haas B."/>
            <person name="Abouelleil A."/>
            <person name="Alvarado L."/>
            <person name="Arachchi H.M."/>
            <person name="Berlin A.M."/>
            <person name="Chapman S.B."/>
            <person name="Dewar J."/>
            <person name="Goldberg J."/>
            <person name="Griggs A."/>
            <person name="Gujja S."/>
            <person name="Hansen M."/>
            <person name="Howarth C."/>
            <person name="Imamovic A."/>
            <person name="Larimer J."/>
            <person name="McCowan C."/>
            <person name="Murphy C."/>
            <person name="Neiman D."/>
            <person name="Pearson M."/>
            <person name="Priest M."/>
            <person name="Roberts A."/>
            <person name="Saif S."/>
            <person name="Shea T."/>
            <person name="Sisk P."/>
            <person name="Sykes S."/>
            <person name="Wortman J."/>
            <person name="Nusbaum C."/>
            <person name="Birren B."/>
        </authorList>
    </citation>
    <scope>NUCLEOTIDE SEQUENCE [LARGE SCALE GENOMIC DNA]</scope>
    <source>
        <strain evidence="3">Tanzania (2000708)</strain>
    </source>
</reference>
<dbReference type="AlphaFoldDB" id="A0A024WFB2"/>
<evidence type="ECO:0000313" key="2">
    <source>
        <dbReference type="EMBL" id="ETW39141.1"/>
    </source>
</evidence>